<dbReference type="Pfam" id="PF14291">
    <property type="entry name" value="DUF4371"/>
    <property type="match status" value="1"/>
</dbReference>
<reference evidence="3 4" key="1">
    <citation type="journal article" date="2017" name="Nat. Commun.">
        <title>Genome assembly with in vitro proximity ligation data and whole-genome triplication in lettuce.</title>
        <authorList>
            <person name="Reyes-Chin-Wo S."/>
            <person name="Wang Z."/>
            <person name="Yang X."/>
            <person name="Kozik A."/>
            <person name="Arikit S."/>
            <person name="Song C."/>
            <person name="Xia L."/>
            <person name="Froenicke L."/>
            <person name="Lavelle D.O."/>
            <person name="Truco M.J."/>
            <person name="Xia R."/>
            <person name="Zhu S."/>
            <person name="Xu C."/>
            <person name="Xu H."/>
            <person name="Xu X."/>
            <person name="Cox K."/>
            <person name="Korf I."/>
            <person name="Meyers B.C."/>
            <person name="Michelmore R.W."/>
        </authorList>
    </citation>
    <scope>NUCLEOTIDE SEQUENCE [LARGE SCALE GENOMIC DNA]</scope>
    <source>
        <strain evidence="4">cv. Salinas</strain>
        <tissue evidence="3">Seedlings</tissue>
    </source>
</reference>
<feature type="domain" description="HAT C-terminal dimerisation" evidence="1">
    <location>
        <begin position="485"/>
        <end position="557"/>
    </location>
</feature>
<evidence type="ECO:0000259" key="2">
    <source>
        <dbReference type="Pfam" id="PF14291"/>
    </source>
</evidence>
<evidence type="ECO:0008006" key="5">
    <source>
        <dbReference type="Google" id="ProtNLM"/>
    </source>
</evidence>
<proteinExistence type="predicted"/>
<dbReference type="PANTHER" id="PTHR11697">
    <property type="entry name" value="GENERAL TRANSCRIPTION FACTOR 2-RELATED ZINC FINGER PROTEIN"/>
    <property type="match status" value="1"/>
</dbReference>
<dbReference type="Proteomes" id="UP000235145">
    <property type="component" value="Unassembled WGS sequence"/>
</dbReference>
<dbReference type="Pfam" id="PF05699">
    <property type="entry name" value="Dimer_Tnp_hAT"/>
    <property type="match status" value="1"/>
</dbReference>
<dbReference type="PANTHER" id="PTHR11697:SF231">
    <property type="entry name" value="TTF-TYPE DOMAIN-CONTAINING PROTEIN"/>
    <property type="match status" value="1"/>
</dbReference>
<sequence>MGIECTSFHKIAQKAYDDLLNDAQDIRNVFEKFTEEDLKNNRLRLMATIFSVRWCAFQVVPFRGHDESSDSINKGNFREMLKAIGFYNNEMKELFRTAPKYALYTSPSIQKEILNLISTRVKQMICKEIDGGKFCLLVDEARDESNKEQMSIVLRYVNKDRVIVERHFGLVHIPDTTSQSLKNGIYYVLSHNNLDFRSIRGQGYDGASNMRALVAASQGVVAVQKFFFTKLSFVINVVSASSKCTDQLRDAQAEQIAYMISIDELEIGRGINQIGTLQRVGDTRWSSHLKSVSSLIKMFSPTCEVLLKIIEEGNGSITWDADSAYEIITTFEFVFVLHLVKEIMEITDLLCQALQRQSQDVCNALKLVASTKELLQKIGARARKEHSDHTLEHHYRVDIFYEAINCQLMELNHRFNDSSMELLQLSATLNPKSVNEPFRSGDVCRLVGKFYPGDFSEQEKLLLKLQLQHYEIDVVKHVNYKLLTSISELCQWLIKTGRVANFNLIYRVASLILTLPVSTTTTERSFSAMNLIKTRLRNKMEDEFLNDSLILYFERELAETINLETIARFQKCKRSTSSTLKWDIYDLEALKSIRIDCIVIACLGLDELFFRLDELFIRLGESQTGRVHMLKENSTSCSYNSASRINREVPEQQPGSFRFSISVANVTSQFSDFGLMQRARPWLVPDIGLMQFPDFSLMQRARPWLVPDFGPMQFSDFGPMQRARPELIPDSGPM</sequence>
<dbReference type="SUPFAM" id="SSF53098">
    <property type="entry name" value="Ribonuclease H-like"/>
    <property type="match status" value="1"/>
</dbReference>
<dbReference type="GO" id="GO:0046983">
    <property type="term" value="F:protein dimerization activity"/>
    <property type="evidence" value="ECO:0007669"/>
    <property type="project" value="InterPro"/>
</dbReference>
<evidence type="ECO:0000313" key="4">
    <source>
        <dbReference type="Proteomes" id="UP000235145"/>
    </source>
</evidence>
<dbReference type="InterPro" id="IPR025398">
    <property type="entry name" value="DUF4371"/>
</dbReference>
<comment type="caution">
    <text evidence="3">The sequence shown here is derived from an EMBL/GenBank/DDBJ whole genome shotgun (WGS) entry which is preliminary data.</text>
</comment>
<keyword evidence="4" id="KW-1185">Reference proteome</keyword>
<evidence type="ECO:0000313" key="3">
    <source>
        <dbReference type="EMBL" id="KAJ0193509.1"/>
    </source>
</evidence>
<gene>
    <name evidence="3" type="ORF">LSAT_V11C800391790</name>
</gene>
<evidence type="ECO:0000259" key="1">
    <source>
        <dbReference type="Pfam" id="PF05699"/>
    </source>
</evidence>
<protein>
    <recommendedName>
        <fullName evidence="5">HAT C-terminal dimerisation domain-containing protein</fullName>
    </recommendedName>
</protein>
<dbReference type="InterPro" id="IPR008906">
    <property type="entry name" value="HATC_C_dom"/>
</dbReference>
<name>A0A9R1X0C4_LACSA</name>
<dbReference type="EMBL" id="NBSK02000008">
    <property type="protein sequence ID" value="KAJ0193509.1"/>
    <property type="molecule type" value="Genomic_DNA"/>
</dbReference>
<dbReference type="InterPro" id="IPR055298">
    <property type="entry name" value="AtLOH3-like"/>
</dbReference>
<feature type="domain" description="DUF4371" evidence="2">
    <location>
        <begin position="2"/>
        <end position="212"/>
    </location>
</feature>
<organism evidence="3 4">
    <name type="scientific">Lactuca sativa</name>
    <name type="common">Garden lettuce</name>
    <dbReference type="NCBI Taxonomy" id="4236"/>
    <lineage>
        <taxon>Eukaryota</taxon>
        <taxon>Viridiplantae</taxon>
        <taxon>Streptophyta</taxon>
        <taxon>Embryophyta</taxon>
        <taxon>Tracheophyta</taxon>
        <taxon>Spermatophyta</taxon>
        <taxon>Magnoliopsida</taxon>
        <taxon>eudicotyledons</taxon>
        <taxon>Gunneridae</taxon>
        <taxon>Pentapetalae</taxon>
        <taxon>asterids</taxon>
        <taxon>campanulids</taxon>
        <taxon>Asterales</taxon>
        <taxon>Asteraceae</taxon>
        <taxon>Cichorioideae</taxon>
        <taxon>Cichorieae</taxon>
        <taxon>Lactucinae</taxon>
        <taxon>Lactuca</taxon>
    </lineage>
</organism>
<dbReference type="AlphaFoldDB" id="A0A9R1X0C4"/>
<dbReference type="InterPro" id="IPR012337">
    <property type="entry name" value="RNaseH-like_sf"/>
</dbReference>
<accession>A0A9R1X0C4</accession>